<dbReference type="PANTHER" id="PTHR30536:SF5">
    <property type="entry name" value="ALTRONATE DEHYDRATASE"/>
    <property type="match status" value="1"/>
</dbReference>
<dbReference type="InterPro" id="IPR044144">
    <property type="entry name" value="SAF_UxaA/GarD"/>
</dbReference>
<evidence type="ECO:0000259" key="2">
    <source>
        <dbReference type="SMART" id="SM00858"/>
    </source>
</evidence>
<reference evidence="3 4" key="1">
    <citation type="submission" date="2024-01" db="EMBL/GenBank/DDBJ databases">
        <title>Seven novel Bacillus-like species.</title>
        <authorList>
            <person name="Liu G."/>
        </authorList>
    </citation>
    <scope>NUCLEOTIDE SEQUENCE [LARGE SCALE GENOMIC DNA]</scope>
    <source>
        <strain evidence="3 4">FJAT-51614</strain>
    </source>
</reference>
<accession>A0ABU8F181</accession>
<evidence type="ECO:0000313" key="4">
    <source>
        <dbReference type="Proteomes" id="UP001364890"/>
    </source>
</evidence>
<gene>
    <name evidence="3" type="ORF">WAX74_03775</name>
</gene>
<feature type="domain" description="SAF" evidence="2">
    <location>
        <begin position="13"/>
        <end position="86"/>
    </location>
</feature>
<dbReference type="Gene3D" id="2.30.130.110">
    <property type="match status" value="1"/>
</dbReference>
<keyword evidence="4" id="KW-1185">Reference proteome</keyword>
<evidence type="ECO:0000313" key="3">
    <source>
        <dbReference type="EMBL" id="MEI4768778.1"/>
    </source>
</evidence>
<name>A0ABU8F181_9BACI</name>
<dbReference type="CDD" id="cd11613">
    <property type="entry name" value="SAF_AH_GD"/>
    <property type="match status" value="1"/>
</dbReference>
<comment type="caution">
    <text evidence="3">The sequence shown here is derived from an EMBL/GenBank/DDBJ whole genome shotgun (WGS) entry which is preliminary data.</text>
</comment>
<organism evidence="3 4">
    <name type="scientific">Psychrobacillus mangrovi</name>
    <dbReference type="NCBI Taxonomy" id="3117745"/>
    <lineage>
        <taxon>Bacteria</taxon>
        <taxon>Bacillati</taxon>
        <taxon>Bacillota</taxon>
        <taxon>Bacilli</taxon>
        <taxon>Bacillales</taxon>
        <taxon>Bacillaceae</taxon>
        <taxon>Psychrobacillus</taxon>
    </lineage>
</organism>
<evidence type="ECO:0000256" key="1">
    <source>
        <dbReference type="ARBA" id="ARBA00023239"/>
    </source>
</evidence>
<protein>
    <submittedName>
        <fullName evidence="3">UxaA family hydrolase</fullName>
    </submittedName>
</protein>
<dbReference type="InterPro" id="IPR013974">
    <property type="entry name" value="SAF"/>
</dbReference>
<dbReference type="EMBL" id="JBAWSY010000002">
    <property type="protein sequence ID" value="MEI4768778.1"/>
    <property type="molecule type" value="Genomic_DNA"/>
</dbReference>
<dbReference type="Proteomes" id="UP001364890">
    <property type="component" value="Unassembled WGS sequence"/>
</dbReference>
<keyword evidence="1" id="KW-0456">Lyase</keyword>
<dbReference type="RefSeq" id="WP_336496331.1">
    <property type="nucleotide sequence ID" value="NZ_JBAWSY010000002.1"/>
</dbReference>
<sequence length="111" mass="12432">MKLNNAIQLHAEDNVVVALNSFEMNEEVYIKEIGLNLKVVNKIPYGHKVCVKKINAGDKILKYGECMGIATEDINLGQHVHVHNVRGLNESERLVSVNDFQLEGVGVNEDY</sequence>
<dbReference type="GO" id="GO:0016787">
    <property type="term" value="F:hydrolase activity"/>
    <property type="evidence" value="ECO:0007669"/>
    <property type="project" value="UniProtKB-KW"/>
</dbReference>
<proteinExistence type="predicted"/>
<dbReference type="PANTHER" id="PTHR30536">
    <property type="entry name" value="ALTRONATE/GALACTARATE DEHYDRATASE"/>
    <property type="match status" value="1"/>
</dbReference>
<dbReference type="SMART" id="SM00858">
    <property type="entry name" value="SAF"/>
    <property type="match status" value="1"/>
</dbReference>
<keyword evidence="3" id="KW-0378">Hydrolase</keyword>
<dbReference type="InterPro" id="IPR052172">
    <property type="entry name" value="UxaA_altronate/galactarate_dh"/>
</dbReference>